<evidence type="ECO:0000256" key="1">
    <source>
        <dbReference type="SAM" id="MobiDB-lite"/>
    </source>
</evidence>
<comment type="caution">
    <text evidence="2">The sequence shown here is derived from an EMBL/GenBank/DDBJ whole genome shotgun (WGS) entry which is preliminary data.</text>
</comment>
<keyword evidence="3" id="KW-1185">Reference proteome</keyword>
<dbReference type="EMBL" id="BMMD01000003">
    <property type="protein sequence ID" value="GGJ73852.1"/>
    <property type="molecule type" value="Genomic_DNA"/>
</dbReference>
<name>A0A917PEU1_9MICO</name>
<dbReference type="Proteomes" id="UP000636956">
    <property type="component" value="Unassembled WGS sequence"/>
</dbReference>
<proteinExistence type="predicted"/>
<organism evidence="2 3">
    <name type="scientific">Agromyces bauzanensis</name>
    <dbReference type="NCBI Taxonomy" id="1308924"/>
    <lineage>
        <taxon>Bacteria</taxon>
        <taxon>Bacillati</taxon>
        <taxon>Actinomycetota</taxon>
        <taxon>Actinomycetes</taxon>
        <taxon>Micrococcales</taxon>
        <taxon>Microbacteriaceae</taxon>
        <taxon>Agromyces</taxon>
    </lineage>
</organism>
<reference evidence="2" key="2">
    <citation type="submission" date="2020-09" db="EMBL/GenBank/DDBJ databases">
        <authorList>
            <person name="Sun Q."/>
            <person name="Zhou Y."/>
        </authorList>
    </citation>
    <scope>NUCLEOTIDE SEQUENCE</scope>
    <source>
        <strain evidence="2">CGMCC 1.8984</strain>
    </source>
</reference>
<dbReference type="AlphaFoldDB" id="A0A917PEU1"/>
<reference evidence="2" key="1">
    <citation type="journal article" date="2014" name="Int. J. Syst. Evol. Microbiol.">
        <title>Complete genome sequence of Corynebacterium casei LMG S-19264T (=DSM 44701T), isolated from a smear-ripened cheese.</title>
        <authorList>
            <consortium name="US DOE Joint Genome Institute (JGI-PGF)"/>
            <person name="Walter F."/>
            <person name="Albersmeier A."/>
            <person name="Kalinowski J."/>
            <person name="Ruckert C."/>
        </authorList>
    </citation>
    <scope>NUCLEOTIDE SEQUENCE</scope>
    <source>
        <strain evidence="2">CGMCC 1.8984</strain>
    </source>
</reference>
<feature type="region of interest" description="Disordered" evidence="1">
    <location>
        <begin position="42"/>
        <end position="72"/>
    </location>
</feature>
<sequence>MVIALALVGGLVSDPAFAEEAGGDDAGDIAPVEVLEEPVEDSAAVPDPVPVDEAVDPDVQGEIPTVGEPAIP</sequence>
<evidence type="ECO:0000313" key="3">
    <source>
        <dbReference type="Proteomes" id="UP000636956"/>
    </source>
</evidence>
<protein>
    <submittedName>
        <fullName evidence="2">Uncharacterized protein</fullName>
    </submittedName>
</protein>
<accession>A0A917PEU1</accession>
<evidence type="ECO:0000313" key="2">
    <source>
        <dbReference type="EMBL" id="GGJ73852.1"/>
    </source>
</evidence>
<gene>
    <name evidence="2" type="ORF">GCM10011372_09890</name>
</gene>